<dbReference type="Proteomes" id="UP000799750">
    <property type="component" value="Unassembled WGS sequence"/>
</dbReference>
<feature type="transmembrane region" description="Helical" evidence="1">
    <location>
        <begin position="35"/>
        <end position="55"/>
    </location>
</feature>
<keyword evidence="3" id="KW-1185">Reference proteome</keyword>
<dbReference type="EMBL" id="MU004181">
    <property type="protein sequence ID" value="KAF2503010.1"/>
    <property type="molecule type" value="Genomic_DNA"/>
</dbReference>
<organism evidence="2 3">
    <name type="scientific">Lophium mytilinum</name>
    <dbReference type="NCBI Taxonomy" id="390894"/>
    <lineage>
        <taxon>Eukaryota</taxon>
        <taxon>Fungi</taxon>
        <taxon>Dikarya</taxon>
        <taxon>Ascomycota</taxon>
        <taxon>Pezizomycotina</taxon>
        <taxon>Dothideomycetes</taxon>
        <taxon>Pleosporomycetidae</taxon>
        <taxon>Mytilinidiales</taxon>
        <taxon>Mytilinidiaceae</taxon>
        <taxon>Lophium</taxon>
    </lineage>
</organism>
<keyword evidence="1" id="KW-0472">Membrane</keyword>
<keyword evidence="1" id="KW-1133">Transmembrane helix</keyword>
<gene>
    <name evidence="2" type="ORF">BU16DRAFT_533299</name>
</gene>
<protein>
    <submittedName>
        <fullName evidence="2">Uncharacterized protein</fullName>
    </submittedName>
</protein>
<sequence>MAPTALLHSLAGAVHDAASHHLHKRDNMGYAIPPSLIVLICMFGAGIMVCLGFAVHSQFFGTSRNELPSMSPEQMDYMREVRERNMSALHDAMGRRGMKRPVVSNMS</sequence>
<keyword evidence="1" id="KW-0812">Transmembrane</keyword>
<dbReference type="OrthoDB" id="4159814at2759"/>
<reference evidence="2" key="1">
    <citation type="journal article" date="2020" name="Stud. Mycol.">
        <title>101 Dothideomycetes genomes: a test case for predicting lifestyles and emergence of pathogens.</title>
        <authorList>
            <person name="Haridas S."/>
            <person name="Albert R."/>
            <person name="Binder M."/>
            <person name="Bloem J."/>
            <person name="Labutti K."/>
            <person name="Salamov A."/>
            <person name="Andreopoulos B."/>
            <person name="Baker S."/>
            <person name="Barry K."/>
            <person name="Bills G."/>
            <person name="Bluhm B."/>
            <person name="Cannon C."/>
            <person name="Castanera R."/>
            <person name="Culley D."/>
            <person name="Daum C."/>
            <person name="Ezra D."/>
            <person name="Gonzalez J."/>
            <person name="Henrissat B."/>
            <person name="Kuo A."/>
            <person name="Liang C."/>
            <person name="Lipzen A."/>
            <person name="Lutzoni F."/>
            <person name="Magnuson J."/>
            <person name="Mondo S."/>
            <person name="Nolan M."/>
            <person name="Ohm R."/>
            <person name="Pangilinan J."/>
            <person name="Park H.-J."/>
            <person name="Ramirez L."/>
            <person name="Alfaro M."/>
            <person name="Sun H."/>
            <person name="Tritt A."/>
            <person name="Yoshinaga Y."/>
            <person name="Zwiers L.-H."/>
            <person name="Turgeon B."/>
            <person name="Goodwin S."/>
            <person name="Spatafora J."/>
            <person name="Crous P."/>
            <person name="Grigoriev I."/>
        </authorList>
    </citation>
    <scope>NUCLEOTIDE SEQUENCE</scope>
    <source>
        <strain evidence="2">CBS 269.34</strain>
    </source>
</reference>
<dbReference type="AlphaFoldDB" id="A0A6A6RGX1"/>
<evidence type="ECO:0000256" key="1">
    <source>
        <dbReference type="SAM" id="Phobius"/>
    </source>
</evidence>
<name>A0A6A6RGX1_9PEZI</name>
<proteinExistence type="predicted"/>
<accession>A0A6A6RGX1</accession>
<evidence type="ECO:0000313" key="3">
    <source>
        <dbReference type="Proteomes" id="UP000799750"/>
    </source>
</evidence>
<evidence type="ECO:0000313" key="2">
    <source>
        <dbReference type="EMBL" id="KAF2503010.1"/>
    </source>
</evidence>